<evidence type="ECO:0000256" key="2">
    <source>
        <dbReference type="ARBA" id="ARBA00022475"/>
    </source>
</evidence>
<comment type="subcellular location">
    <subcellularLocation>
        <location evidence="1">Cell membrane</location>
        <topology evidence="1">Multi-pass membrane protein</topology>
    </subcellularLocation>
</comment>
<dbReference type="RefSeq" id="WP_345194693.1">
    <property type="nucleotide sequence ID" value="NZ_BAABFL010000114.1"/>
</dbReference>
<comment type="caution">
    <text evidence="7">The sequence shown here is derived from an EMBL/GenBank/DDBJ whole genome shotgun (WGS) entry which is preliminary data.</text>
</comment>
<feature type="transmembrane region" description="Helical" evidence="6">
    <location>
        <begin position="148"/>
        <end position="167"/>
    </location>
</feature>
<feature type="transmembrane region" description="Helical" evidence="6">
    <location>
        <begin position="473"/>
        <end position="493"/>
    </location>
</feature>
<gene>
    <name evidence="7" type="ORF">GCM10023116_12300</name>
</gene>
<keyword evidence="4 6" id="KW-1133">Transmembrane helix</keyword>
<evidence type="ECO:0000313" key="8">
    <source>
        <dbReference type="Proteomes" id="UP001500604"/>
    </source>
</evidence>
<protein>
    <submittedName>
        <fullName evidence="7">YfcC family protein</fullName>
    </submittedName>
</protein>
<feature type="transmembrane region" description="Helical" evidence="6">
    <location>
        <begin position="376"/>
        <end position="395"/>
    </location>
</feature>
<evidence type="ECO:0000256" key="1">
    <source>
        <dbReference type="ARBA" id="ARBA00004651"/>
    </source>
</evidence>
<dbReference type="InterPro" id="IPR051679">
    <property type="entry name" value="DASS-Related_Transporters"/>
</dbReference>
<reference evidence="8" key="1">
    <citation type="journal article" date="2019" name="Int. J. Syst. Evol. Microbiol.">
        <title>The Global Catalogue of Microorganisms (GCM) 10K type strain sequencing project: providing services to taxonomists for standard genome sequencing and annotation.</title>
        <authorList>
            <consortium name="The Broad Institute Genomics Platform"/>
            <consortium name="The Broad Institute Genome Sequencing Center for Infectious Disease"/>
            <person name="Wu L."/>
            <person name="Ma J."/>
        </authorList>
    </citation>
    <scope>NUCLEOTIDE SEQUENCE [LARGE SCALE GENOMIC DNA]</scope>
    <source>
        <strain evidence="8">JCM 17805</strain>
    </source>
</reference>
<feature type="transmembrane region" description="Helical" evidence="6">
    <location>
        <begin position="291"/>
        <end position="308"/>
    </location>
</feature>
<feature type="transmembrane region" description="Helical" evidence="6">
    <location>
        <begin position="442"/>
        <end position="461"/>
    </location>
</feature>
<feature type="transmembrane region" description="Helical" evidence="6">
    <location>
        <begin position="173"/>
        <end position="197"/>
    </location>
</feature>
<feature type="transmembrane region" description="Helical" evidence="6">
    <location>
        <begin position="314"/>
        <end position="335"/>
    </location>
</feature>
<name>A0ABP8UZ57_9GAMM</name>
<dbReference type="Pfam" id="PF03606">
    <property type="entry name" value="DcuC"/>
    <property type="match status" value="1"/>
</dbReference>
<feature type="transmembrane region" description="Helical" evidence="6">
    <location>
        <begin position="36"/>
        <end position="54"/>
    </location>
</feature>
<dbReference type="Proteomes" id="UP001500604">
    <property type="component" value="Unassembled WGS sequence"/>
</dbReference>
<organism evidence="7 8">
    <name type="scientific">Kistimonas scapharcae</name>
    <dbReference type="NCBI Taxonomy" id="1036133"/>
    <lineage>
        <taxon>Bacteria</taxon>
        <taxon>Pseudomonadati</taxon>
        <taxon>Pseudomonadota</taxon>
        <taxon>Gammaproteobacteria</taxon>
        <taxon>Oceanospirillales</taxon>
        <taxon>Endozoicomonadaceae</taxon>
        <taxon>Kistimonas</taxon>
    </lineage>
</organism>
<dbReference type="PANTHER" id="PTHR43652:SF6">
    <property type="entry name" value="ARGININE REPRESSOR"/>
    <property type="match status" value="1"/>
</dbReference>
<feature type="transmembrane region" description="Helical" evidence="6">
    <location>
        <begin position="402"/>
        <end position="422"/>
    </location>
</feature>
<evidence type="ECO:0000256" key="5">
    <source>
        <dbReference type="ARBA" id="ARBA00023136"/>
    </source>
</evidence>
<evidence type="ECO:0000256" key="4">
    <source>
        <dbReference type="ARBA" id="ARBA00022989"/>
    </source>
</evidence>
<proteinExistence type="predicted"/>
<accession>A0ABP8UZ57</accession>
<evidence type="ECO:0000256" key="6">
    <source>
        <dbReference type="SAM" id="Phobius"/>
    </source>
</evidence>
<evidence type="ECO:0000313" key="7">
    <source>
        <dbReference type="EMBL" id="GAA4648956.1"/>
    </source>
</evidence>
<dbReference type="InterPro" id="IPR018385">
    <property type="entry name" value="C4_dicarb_anaerob_car-like"/>
</dbReference>
<dbReference type="PANTHER" id="PTHR43652">
    <property type="entry name" value="BASIC AMINO ACID ANTIPORTER YFCC-RELATED"/>
    <property type="match status" value="1"/>
</dbReference>
<dbReference type="EMBL" id="BAABFL010000114">
    <property type="protein sequence ID" value="GAA4648956.1"/>
    <property type="molecule type" value="Genomic_DNA"/>
</dbReference>
<keyword evidence="3 6" id="KW-0812">Transmembrane</keyword>
<sequence length="494" mass="53163">MSAPAGLAGPVPAARFHEQALQKVFSVMKQFKFPSAYTILFLIIIFVAILTWIVPAGKYDTRMDEAIGKEVPIAGTYHHVEPNPQGFEDVVLAPIAGFYNPDSYEANGIDVALFVLIIGGFLMVVTKTGAIDAGIAKAMEALQGKEKWMIPLLMAFFSLGGTIYGMAEESLAFYPLLIPVMIAAGYDALTAVAVILLGAGIGTLGSTVNPFATVIASDAAGVSFTDGIFLRLVFYIVGLLICIVFVMRYAEKVKRDPKASFVADMYEANREHFLTSTDAADVPELTGRRKIILLLFLVAFGIMIWGVAAEGWWMARMSALFMVMSIVVAFVGRLGEAEFTDTFVDGARDLLGVALIIGIARGIVVVMNGGMITDTVLYWSEQAVSGLSSIVFINVMYWIQILLSFFVPSSSGLAVLTMPIMAPLADFSDVGRDLVVTAYQSASGMVNLMTPTSGVVMGALAMGRVPYEKWIKYVWPLLLILTIGLMVGLSIGAV</sequence>
<feature type="transmembrane region" description="Helical" evidence="6">
    <location>
        <begin position="228"/>
        <end position="250"/>
    </location>
</feature>
<keyword evidence="8" id="KW-1185">Reference proteome</keyword>
<keyword evidence="5 6" id="KW-0472">Membrane</keyword>
<feature type="transmembrane region" description="Helical" evidence="6">
    <location>
        <begin position="111"/>
        <end position="136"/>
    </location>
</feature>
<evidence type="ECO:0000256" key="3">
    <source>
        <dbReference type="ARBA" id="ARBA00022692"/>
    </source>
</evidence>
<feature type="transmembrane region" description="Helical" evidence="6">
    <location>
        <begin position="347"/>
        <end position="370"/>
    </location>
</feature>
<keyword evidence="2" id="KW-1003">Cell membrane</keyword>